<dbReference type="OrthoDB" id="9808066at2"/>
<dbReference type="Proteomes" id="UP000199306">
    <property type="component" value="Unassembled WGS sequence"/>
</dbReference>
<proteinExistence type="predicted"/>
<evidence type="ECO:0000313" key="3">
    <source>
        <dbReference type="EMBL" id="SFQ45708.1"/>
    </source>
</evidence>
<dbReference type="SMART" id="SM00710">
    <property type="entry name" value="PbH1"/>
    <property type="match status" value="4"/>
</dbReference>
<dbReference type="Gene3D" id="2.160.20.10">
    <property type="entry name" value="Single-stranded right-handed beta-helix, Pectin lyase-like"/>
    <property type="match status" value="2"/>
</dbReference>
<dbReference type="SUPFAM" id="SSF50156">
    <property type="entry name" value="PDZ domain-like"/>
    <property type="match status" value="1"/>
</dbReference>
<dbReference type="RefSeq" id="WP_092019604.1">
    <property type="nucleotide sequence ID" value="NZ_FOXH01000020.1"/>
</dbReference>
<gene>
    <name evidence="3" type="ORF">SAMN04515674_12030</name>
</gene>
<dbReference type="InterPro" id="IPR011050">
    <property type="entry name" value="Pectin_lyase_fold/virulence"/>
</dbReference>
<dbReference type="Gene3D" id="2.30.42.10">
    <property type="match status" value="1"/>
</dbReference>
<dbReference type="SUPFAM" id="SSF51126">
    <property type="entry name" value="Pectin lyase-like"/>
    <property type="match status" value="1"/>
</dbReference>
<dbReference type="AlphaFoldDB" id="A0A1I5YN81"/>
<sequence>MTQSVQKILSAIFILAFSFSSSGQNIYVSPDGNDKNNGTREKPLASFAKAKGLAQKAPVDKSVNVVFKDGIYYLPETILFTPEDSRDPASPITYRAEHEGKAVLSGGLSLKLDWKPWQKGIFKAKVPDNITIDQLYINGTRQRMARFPNAVTGKNVFDTWALNHNAKADSLTDPLVKNRIKGWKNPEDGYIHAMHSYLWGDMHWKIQGRNQDGTLKYEGGWQNNRPSEMHPLYRMVENVFEELDVAGEWFYNTREHTLYYLPASGTDLKTAKVEVVRLRHLVEFNGSKEKPVQGITLKGFVFRHTARTFMDNKEPLLRSDWTVYRGGAVFFNGAENCTISDCEFDQVGGNTIFVNNYNRRITIRGCYIHHSGANGIAFVGDPATVRNPLFRYGNQDFKNLDKTPGPKGDNFPEDCLVEDCLITMTGRDEKQTAPIHISVSHKIRVNHCSIYDVPRAGININEGTFGGHIVENCDIFNTVLETGDHGSFNSWGRDRFWTPEINETVAEVAKEPTLPFLDIIEPNILRNNRWRCDHGWDIDLDDGSTSYRIYNNLLLKGGLKMREGYDRIASNNIIVNNSLHPHVWYQHSGDVFKNNIIFMAYRPAVMNKSIAQNGKWGKELDYNFFVSDQENKNRFNQNDCDKNSLNGDPLFADADKGDFSVKDASPALQTGFSNFDLMHFGVTKPALKALAKTPVIDKITINTETINYARGIVYTWLGALLKEPVGEELSAYGVGYDEAGVALVNFANGSQAAKLGFKNGDLIQKINGMKLKNIFELKEYLRNKTGDKKSFIFEVIRNQKIAVFTVNESLPPLSEVK</sequence>
<organism evidence="3 4">
    <name type="scientific">Pseudarcicella hirudinis</name>
    <dbReference type="NCBI Taxonomy" id="1079859"/>
    <lineage>
        <taxon>Bacteria</taxon>
        <taxon>Pseudomonadati</taxon>
        <taxon>Bacteroidota</taxon>
        <taxon>Cytophagia</taxon>
        <taxon>Cytophagales</taxon>
        <taxon>Flectobacillaceae</taxon>
        <taxon>Pseudarcicella</taxon>
    </lineage>
</organism>
<dbReference type="PANTHER" id="PTHR36453">
    <property type="entry name" value="SECRETED PROTEIN-RELATED"/>
    <property type="match status" value="1"/>
</dbReference>
<evidence type="ECO:0000256" key="1">
    <source>
        <dbReference type="SAM" id="SignalP"/>
    </source>
</evidence>
<dbReference type="InterPro" id="IPR012334">
    <property type="entry name" value="Pectin_lyas_fold"/>
</dbReference>
<keyword evidence="4" id="KW-1185">Reference proteome</keyword>
<dbReference type="Pfam" id="PF13229">
    <property type="entry name" value="Beta_helix"/>
    <property type="match status" value="1"/>
</dbReference>
<dbReference type="InterPro" id="IPR039448">
    <property type="entry name" value="Beta_helix"/>
</dbReference>
<name>A0A1I5YN81_9BACT</name>
<dbReference type="InterPro" id="IPR006626">
    <property type="entry name" value="PbH1"/>
</dbReference>
<reference evidence="3 4" key="1">
    <citation type="submission" date="2016-10" db="EMBL/GenBank/DDBJ databases">
        <authorList>
            <person name="de Groot N.N."/>
        </authorList>
    </citation>
    <scope>NUCLEOTIDE SEQUENCE [LARGE SCALE GENOMIC DNA]</scope>
    <source>
        <strain evidence="4">E92,LMG 26720,CCM 7988</strain>
    </source>
</reference>
<keyword evidence="1" id="KW-0732">Signal</keyword>
<feature type="domain" description="Right handed beta helix" evidence="2">
    <location>
        <begin position="328"/>
        <end position="479"/>
    </location>
</feature>
<feature type="chain" id="PRO_5011619111" evidence="1">
    <location>
        <begin position="24"/>
        <end position="817"/>
    </location>
</feature>
<feature type="signal peptide" evidence="1">
    <location>
        <begin position="1"/>
        <end position="23"/>
    </location>
</feature>
<dbReference type="InterPro" id="IPR036034">
    <property type="entry name" value="PDZ_sf"/>
</dbReference>
<protein>
    <submittedName>
        <fullName evidence="3">Right handed beta helix region</fullName>
    </submittedName>
</protein>
<evidence type="ECO:0000259" key="2">
    <source>
        <dbReference type="Pfam" id="PF13229"/>
    </source>
</evidence>
<dbReference type="PANTHER" id="PTHR36453:SF1">
    <property type="entry name" value="RIGHT HANDED BETA HELIX DOMAIN-CONTAINING PROTEIN"/>
    <property type="match status" value="1"/>
</dbReference>
<dbReference type="EMBL" id="FOXH01000020">
    <property type="protein sequence ID" value="SFQ45708.1"/>
    <property type="molecule type" value="Genomic_DNA"/>
</dbReference>
<dbReference type="STRING" id="1079859.SAMN04515674_12030"/>
<accession>A0A1I5YN81</accession>
<evidence type="ECO:0000313" key="4">
    <source>
        <dbReference type="Proteomes" id="UP000199306"/>
    </source>
</evidence>